<comment type="caution">
    <text evidence="1">The sequence shown here is derived from an EMBL/GenBank/DDBJ whole genome shotgun (WGS) entry which is preliminary data.</text>
</comment>
<sequence length="77" mass="8535">MVGAVLLALTLATETSYVFGKTSRYSADSARKPEAASGASYVGDCGPNYPPGYRYDLKNWTSRFAERDFSCYILDEY</sequence>
<protein>
    <submittedName>
        <fullName evidence="1">Uncharacterized protein</fullName>
    </submittedName>
</protein>
<dbReference type="Proteomes" id="UP001350748">
    <property type="component" value="Unassembled WGS sequence"/>
</dbReference>
<evidence type="ECO:0000313" key="2">
    <source>
        <dbReference type="Proteomes" id="UP001350748"/>
    </source>
</evidence>
<gene>
    <name evidence="1" type="ORF">V3H18_12075</name>
</gene>
<reference evidence="1 2" key="1">
    <citation type="submission" date="2024-02" db="EMBL/GenBank/DDBJ databases">
        <authorList>
            <person name="Grouzdev D."/>
        </authorList>
    </citation>
    <scope>NUCLEOTIDE SEQUENCE [LARGE SCALE GENOMIC DNA]</scope>
    <source>
        <strain evidence="1 2">9N</strain>
    </source>
</reference>
<accession>A0ABU7XLB4</accession>
<dbReference type="EMBL" id="JAZHYN010000036">
    <property type="protein sequence ID" value="MEF3367271.1"/>
    <property type="molecule type" value="Genomic_DNA"/>
</dbReference>
<dbReference type="RefSeq" id="WP_332082315.1">
    <property type="nucleotide sequence ID" value="NZ_JAZHYN010000036.1"/>
</dbReference>
<evidence type="ECO:0000313" key="1">
    <source>
        <dbReference type="EMBL" id="MEF3367271.1"/>
    </source>
</evidence>
<keyword evidence="2" id="KW-1185">Reference proteome</keyword>
<proteinExistence type="predicted"/>
<organism evidence="1 2">
    <name type="scientific">Methylocystis borbori</name>
    <dbReference type="NCBI Taxonomy" id="3118750"/>
    <lineage>
        <taxon>Bacteria</taxon>
        <taxon>Pseudomonadati</taxon>
        <taxon>Pseudomonadota</taxon>
        <taxon>Alphaproteobacteria</taxon>
        <taxon>Hyphomicrobiales</taxon>
        <taxon>Methylocystaceae</taxon>
        <taxon>Methylocystis</taxon>
    </lineage>
</organism>
<name>A0ABU7XLB4_9HYPH</name>